<evidence type="ECO:0000313" key="2">
    <source>
        <dbReference type="EMBL" id="QRW23394.1"/>
    </source>
</evidence>
<dbReference type="AlphaFoldDB" id="A0A8H8SZG2"/>
<sequence>MDGSDKRVPLIIGRACRPRCFNGSHGSDMGYNYFWNTKAWMTSPIWNIFLTELNADMQHQAAYFVIMRQCAITNTRNTLLKHPYRIPYAKSDGMGSANGRSPGVLDSHPNTTLELETALLEQAAGLPHLAQSVSRNALGV</sequence>
<dbReference type="InterPro" id="IPR004875">
    <property type="entry name" value="DDE_SF_endonuclease_dom"/>
</dbReference>
<name>A0A8H8SZG2_9AGAM</name>
<dbReference type="Pfam" id="PF03184">
    <property type="entry name" value="DDE_1"/>
    <property type="match status" value="1"/>
</dbReference>
<dbReference type="GeneID" id="67030709"/>
<evidence type="ECO:0000259" key="1">
    <source>
        <dbReference type="Pfam" id="PF03184"/>
    </source>
</evidence>
<dbReference type="Proteomes" id="UP000650533">
    <property type="component" value="Chromosome 10"/>
</dbReference>
<evidence type="ECO:0000313" key="3">
    <source>
        <dbReference type="Proteomes" id="UP000650533"/>
    </source>
</evidence>
<dbReference type="EMBL" id="CP059667">
    <property type="protein sequence ID" value="QRW23394.1"/>
    <property type="molecule type" value="Genomic_DNA"/>
</dbReference>
<dbReference type="RefSeq" id="XP_043183631.1">
    <property type="nucleotide sequence ID" value="XM_043328246.1"/>
</dbReference>
<dbReference type="KEGG" id="rsx:RhiXN_08430"/>
<reference evidence="2" key="1">
    <citation type="submission" date="2020-05" db="EMBL/GenBank/DDBJ databases">
        <title>Evolutionary and genomic comparisons of hybrid uninucleate and nonhybrid Rhizoctonia fungi.</title>
        <authorList>
            <person name="Li C."/>
            <person name="Chen X."/>
        </authorList>
    </citation>
    <scope>NUCLEOTIDE SEQUENCE</scope>
    <source>
        <strain evidence="2">AG-1 IA</strain>
    </source>
</reference>
<proteinExistence type="predicted"/>
<protein>
    <submittedName>
        <fullName evidence="2">Tigger transposable element derived-like protein</fullName>
    </submittedName>
</protein>
<accession>A0A8H8SZG2</accession>
<organism evidence="2 3">
    <name type="scientific">Rhizoctonia solani</name>
    <dbReference type="NCBI Taxonomy" id="456999"/>
    <lineage>
        <taxon>Eukaryota</taxon>
        <taxon>Fungi</taxon>
        <taxon>Dikarya</taxon>
        <taxon>Basidiomycota</taxon>
        <taxon>Agaricomycotina</taxon>
        <taxon>Agaricomycetes</taxon>
        <taxon>Cantharellales</taxon>
        <taxon>Ceratobasidiaceae</taxon>
        <taxon>Rhizoctonia</taxon>
    </lineage>
</organism>
<dbReference type="GO" id="GO:0003676">
    <property type="term" value="F:nucleic acid binding"/>
    <property type="evidence" value="ECO:0007669"/>
    <property type="project" value="InterPro"/>
</dbReference>
<feature type="domain" description="DDE-1" evidence="1">
    <location>
        <begin position="2"/>
        <end position="63"/>
    </location>
</feature>
<gene>
    <name evidence="2" type="ORF">RhiXN_08430</name>
</gene>